<feature type="transmembrane region" description="Helical" evidence="1">
    <location>
        <begin position="12"/>
        <end position="37"/>
    </location>
</feature>
<feature type="transmembrane region" description="Helical" evidence="1">
    <location>
        <begin position="326"/>
        <end position="349"/>
    </location>
</feature>
<keyword evidence="3" id="KW-1185">Reference proteome</keyword>
<feature type="transmembrane region" description="Helical" evidence="1">
    <location>
        <begin position="140"/>
        <end position="161"/>
    </location>
</feature>
<name>A0A2S4VXC9_9BASI</name>
<dbReference type="AlphaFoldDB" id="A0A2S4VXC9"/>
<proteinExistence type="predicted"/>
<feature type="transmembrane region" description="Helical" evidence="1">
    <location>
        <begin position="203"/>
        <end position="222"/>
    </location>
</feature>
<sequence>SPIDFAPRINLLLGPGSIVGTMYTSLFLIPFIIQYFAMGMNPPPRELASLGRESSINNRDGIMHFSSPPRMVDLSPVDRVSIDMPPCNDVSTYGTMIREHSSPYEIPPPEGRAMNTDSPGSPVSSDVATTRTRDGEEQGFCCKCFVMGLLVTMVLTAIGLMTRFQVTKPQPPEVLVVAYDPTLKRSPTAFFPRINLLFGPDSIVGTMNISLLLIPFIIQYLAMGMDPPRGELASLGHESSIDNRDGISDFSSPPRMVELLPVDQVSIDMPPCNDVSTYGTMIREHDSPYEIPPPEERAMNTYPAGSSVSPDVTITRTRGESSCKKCLMISFGVTLICSLLIGIIMWLVIGIGSV</sequence>
<accession>A0A2S4VXC9</accession>
<dbReference type="EMBL" id="PKSL01000020">
    <property type="protein sequence ID" value="POW14173.1"/>
    <property type="molecule type" value="Genomic_DNA"/>
</dbReference>
<feature type="non-terminal residue" evidence="2">
    <location>
        <position position="1"/>
    </location>
</feature>
<keyword evidence="1" id="KW-1133">Transmembrane helix</keyword>
<dbReference type="VEuPathDB" id="FungiDB:PSTT_03204"/>
<evidence type="ECO:0000313" key="3">
    <source>
        <dbReference type="Proteomes" id="UP000239156"/>
    </source>
</evidence>
<protein>
    <submittedName>
        <fullName evidence="2">Uncharacterized protein</fullName>
    </submittedName>
</protein>
<organism evidence="2 3">
    <name type="scientific">Puccinia striiformis</name>
    <dbReference type="NCBI Taxonomy" id="27350"/>
    <lineage>
        <taxon>Eukaryota</taxon>
        <taxon>Fungi</taxon>
        <taxon>Dikarya</taxon>
        <taxon>Basidiomycota</taxon>
        <taxon>Pucciniomycotina</taxon>
        <taxon>Pucciniomycetes</taxon>
        <taxon>Pucciniales</taxon>
        <taxon>Pucciniaceae</taxon>
        <taxon>Puccinia</taxon>
    </lineage>
</organism>
<gene>
    <name evidence="2" type="ORF">PSTT_03204</name>
</gene>
<keyword evidence="1" id="KW-0812">Transmembrane</keyword>
<dbReference type="Proteomes" id="UP000239156">
    <property type="component" value="Unassembled WGS sequence"/>
</dbReference>
<keyword evidence="1" id="KW-0472">Membrane</keyword>
<comment type="caution">
    <text evidence="2">The sequence shown here is derived from an EMBL/GenBank/DDBJ whole genome shotgun (WGS) entry which is preliminary data.</text>
</comment>
<evidence type="ECO:0000256" key="1">
    <source>
        <dbReference type="SAM" id="Phobius"/>
    </source>
</evidence>
<evidence type="ECO:0000313" key="2">
    <source>
        <dbReference type="EMBL" id="POW14173.1"/>
    </source>
</evidence>
<reference evidence="2" key="1">
    <citation type="submission" date="2017-12" db="EMBL/GenBank/DDBJ databases">
        <title>Gene loss provides genomic basis for host adaptation in cereal stripe rust fungi.</title>
        <authorList>
            <person name="Xia C."/>
        </authorList>
    </citation>
    <scope>NUCLEOTIDE SEQUENCE [LARGE SCALE GENOMIC DNA]</scope>
    <source>
        <strain evidence="2">93-210</strain>
    </source>
</reference>